<protein>
    <submittedName>
        <fullName evidence="4">Flagellar biosynthetic protein FlhB</fullName>
    </submittedName>
</protein>
<keyword evidence="3" id="KW-0812">Transmembrane</keyword>
<dbReference type="InterPro" id="IPR029025">
    <property type="entry name" value="T3SS_substrate_exporter_C"/>
</dbReference>
<keyword evidence="4" id="KW-0969">Cilium</keyword>
<comment type="similarity">
    <text evidence="1">Belongs to the type III secretion exporter family.</text>
</comment>
<dbReference type="Gene3D" id="3.40.1690.10">
    <property type="entry name" value="secretion proteins EscU"/>
    <property type="match status" value="1"/>
</dbReference>
<feature type="transmembrane region" description="Helical" evidence="3">
    <location>
        <begin position="37"/>
        <end position="63"/>
    </location>
</feature>
<feature type="region of interest" description="Disordered" evidence="2">
    <location>
        <begin position="1"/>
        <end position="23"/>
    </location>
</feature>
<reference evidence="4 5" key="1">
    <citation type="submission" date="2018-04" db="EMBL/GenBank/DDBJ databases">
        <title>Genomic Encyclopedia of Archaeal and Bacterial Type Strains, Phase II (KMG-II): from individual species to whole genera.</title>
        <authorList>
            <person name="Goeker M."/>
        </authorList>
    </citation>
    <scope>NUCLEOTIDE SEQUENCE [LARGE SCALE GENOMIC DNA]</scope>
    <source>
        <strain evidence="4 5">DSM 18064</strain>
    </source>
</reference>
<dbReference type="OrthoDB" id="9807950at2"/>
<keyword evidence="3" id="KW-0472">Membrane</keyword>
<name>A0A2T5BRP9_9RHOB</name>
<keyword evidence="4" id="KW-0966">Cell projection</keyword>
<dbReference type="AlphaFoldDB" id="A0A2T5BRP9"/>
<evidence type="ECO:0000313" key="5">
    <source>
        <dbReference type="Proteomes" id="UP000243859"/>
    </source>
</evidence>
<accession>A0A2T5BRP9</accession>
<feature type="transmembrane region" description="Helical" evidence="3">
    <location>
        <begin position="153"/>
        <end position="173"/>
    </location>
</feature>
<dbReference type="PRINTS" id="PR00950">
    <property type="entry name" value="TYPE3IMSPROT"/>
</dbReference>
<dbReference type="PANTHER" id="PTHR30531:SF12">
    <property type="entry name" value="FLAGELLAR BIOSYNTHETIC PROTEIN FLHB"/>
    <property type="match status" value="1"/>
</dbReference>
<evidence type="ECO:0000256" key="2">
    <source>
        <dbReference type="SAM" id="MobiDB-lite"/>
    </source>
</evidence>
<dbReference type="SUPFAM" id="SSF160544">
    <property type="entry name" value="EscU C-terminal domain-like"/>
    <property type="match status" value="1"/>
</dbReference>
<keyword evidence="4" id="KW-0282">Flagellum</keyword>
<sequence length="358" mass="38577">MSETAEKPHEPTPKKLDQARRKGEVARSTDLHTAASYAGLVLVALALGASGFVGFGSIGMVLLDRAPTFAPLLLEDGGRAPAGGLILALGGGLVPWFLVPAVAVLVSVIAQRAFVVAPDKIKPKASRLNPVQTARQKFGPSGLFEFAKSAAKLVIYSVLLGVYIFARIDEILATPRLPPAPASSAMMHLAVEFLMVAVVIASAIGAIDFFWQAFDHRRKNRMSHQELKDEIKESEGDPHMKQQRRQKGMDIATNRMLNDVPSANVVIVNPNHYAVALKWSQDMPGAPVCVAKGVDEIAARIRETAASAGVPVHRDVPTARALHATVEIGQEVPPDQYRPVAAAIRFAEDMRQRARSRS</sequence>
<gene>
    <name evidence="4" type="ORF">C8N32_10986</name>
</gene>
<dbReference type="Proteomes" id="UP000243859">
    <property type="component" value="Unassembled WGS sequence"/>
</dbReference>
<proteinExistence type="inferred from homology"/>
<feature type="transmembrane region" description="Helical" evidence="3">
    <location>
        <begin position="83"/>
        <end position="110"/>
    </location>
</feature>
<comment type="caution">
    <text evidence="4">The sequence shown here is derived from an EMBL/GenBank/DDBJ whole genome shotgun (WGS) entry which is preliminary data.</text>
</comment>
<keyword evidence="3" id="KW-1133">Transmembrane helix</keyword>
<dbReference type="GO" id="GO:0009306">
    <property type="term" value="P:protein secretion"/>
    <property type="evidence" value="ECO:0007669"/>
    <property type="project" value="InterPro"/>
</dbReference>
<dbReference type="PANTHER" id="PTHR30531">
    <property type="entry name" value="FLAGELLAR BIOSYNTHETIC PROTEIN FLHB"/>
    <property type="match status" value="1"/>
</dbReference>
<dbReference type="GO" id="GO:0005886">
    <property type="term" value="C:plasma membrane"/>
    <property type="evidence" value="ECO:0007669"/>
    <property type="project" value="TreeGrafter"/>
</dbReference>
<evidence type="ECO:0000256" key="3">
    <source>
        <dbReference type="SAM" id="Phobius"/>
    </source>
</evidence>
<feature type="transmembrane region" description="Helical" evidence="3">
    <location>
        <begin position="193"/>
        <end position="214"/>
    </location>
</feature>
<evidence type="ECO:0000256" key="1">
    <source>
        <dbReference type="ARBA" id="ARBA00010690"/>
    </source>
</evidence>
<dbReference type="Pfam" id="PF01312">
    <property type="entry name" value="Bac_export_2"/>
    <property type="match status" value="1"/>
</dbReference>
<keyword evidence="5" id="KW-1185">Reference proteome</keyword>
<dbReference type="InterPro" id="IPR006135">
    <property type="entry name" value="T3SS_substrate_exporter"/>
</dbReference>
<dbReference type="RefSeq" id="WP_107892631.1">
    <property type="nucleotide sequence ID" value="NZ_NHSI01000051.1"/>
</dbReference>
<dbReference type="EMBL" id="QAAA01000009">
    <property type="protein sequence ID" value="PTN01962.1"/>
    <property type="molecule type" value="Genomic_DNA"/>
</dbReference>
<organism evidence="4 5">
    <name type="scientific">Rhodovulum imhoffii</name>
    <dbReference type="NCBI Taxonomy" id="365340"/>
    <lineage>
        <taxon>Bacteria</taxon>
        <taxon>Pseudomonadati</taxon>
        <taxon>Pseudomonadota</taxon>
        <taxon>Alphaproteobacteria</taxon>
        <taxon>Rhodobacterales</taxon>
        <taxon>Paracoccaceae</taxon>
        <taxon>Rhodovulum</taxon>
    </lineage>
</organism>
<evidence type="ECO:0000313" key="4">
    <source>
        <dbReference type="EMBL" id="PTN01962.1"/>
    </source>
</evidence>